<name>A0A545ALF3_9ACTN</name>
<proteinExistence type="predicted"/>
<evidence type="ECO:0000313" key="2">
    <source>
        <dbReference type="Proteomes" id="UP000317982"/>
    </source>
</evidence>
<dbReference type="Proteomes" id="UP000317982">
    <property type="component" value="Unassembled WGS sequence"/>
</dbReference>
<protein>
    <submittedName>
        <fullName evidence="1">Uncharacterized protein</fullName>
    </submittedName>
</protein>
<dbReference type="EMBL" id="VIRS01000020">
    <property type="protein sequence ID" value="TQS42132.1"/>
    <property type="molecule type" value="Genomic_DNA"/>
</dbReference>
<comment type="caution">
    <text evidence="1">The sequence shown here is derived from an EMBL/GenBank/DDBJ whole genome shotgun (WGS) entry which is preliminary data.</text>
</comment>
<keyword evidence="2" id="KW-1185">Reference proteome</keyword>
<sequence length="124" mass="12983">MVAPPSDYTTVFDGVALLTSGVVQAAETSPTEPHRLFAKTGLVVRAGREVTLSVGPEAAIFWGNRAAVWTRTLLVPACPQPPGAKGPWLAYPGGYAVDTPTCLPLRVTVGTRSKTLRVPAGKPC</sequence>
<evidence type="ECO:0000313" key="1">
    <source>
        <dbReference type="EMBL" id="TQS42132.1"/>
    </source>
</evidence>
<dbReference type="InParanoid" id="A0A545ALF3"/>
<reference evidence="1 2" key="1">
    <citation type="submission" date="2019-07" db="EMBL/GenBank/DDBJ databases">
        <title>Cryptosporangium phraense sp. nov., isolated from plant litter.</title>
        <authorList>
            <person name="Suriyachadkun C."/>
        </authorList>
    </citation>
    <scope>NUCLEOTIDE SEQUENCE [LARGE SCALE GENOMIC DNA]</scope>
    <source>
        <strain evidence="1 2">A-T 5661</strain>
    </source>
</reference>
<accession>A0A545ALF3</accession>
<dbReference type="AlphaFoldDB" id="A0A545ALF3"/>
<dbReference type="OrthoDB" id="3385710at2"/>
<dbReference type="RefSeq" id="WP_142707532.1">
    <property type="nucleotide sequence ID" value="NZ_VIRS01000020.1"/>
</dbReference>
<organism evidence="1 2">
    <name type="scientific">Cryptosporangium phraense</name>
    <dbReference type="NCBI Taxonomy" id="2593070"/>
    <lineage>
        <taxon>Bacteria</taxon>
        <taxon>Bacillati</taxon>
        <taxon>Actinomycetota</taxon>
        <taxon>Actinomycetes</taxon>
        <taxon>Cryptosporangiales</taxon>
        <taxon>Cryptosporangiaceae</taxon>
        <taxon>Cryptosporangium</taxon>
    </lineage>
</organism>
<gene>
    <name evidence="1" type="ORF">FL583_26460</name>
</gene>